<dbReference type="InParanoid" id="M1A3U9"/>
<dbReference type="Gramene" id="PGSC0003DMT400014202">
    <property type="protein sequence ID" value="PGSC0003DMT400014202"/>
    <property type="gene ID" value="PGSC0003DMG400005569"/>
</dbReference>
<reference evidence="3" key="1">
    <citation type="journal article" date="2011" name="Nature">
        <title>Genome sequence and analysis of the tuber crop potato.</title>
        <authorList>
            <consortium name="The Potato Genome Sequencing Consortium"/>
        </authorList>
    </citation>
    <scope>NUCLEOTIDE SEQUENCE [LARGE SCALE GENOMIC DNA]</scope>
    <source>
        <strain evidence="3">cv. DM1-3 516 R44</strain>
    </source>
</reference>
<dbReference type="OMA" id="PCEVLAR"/>
<feature type="domain" description="Tf2-1-like SH3-like" evidence="1">
    <location>
        <begin position="43"/>
        <end position="108"/>
    </location>
</feature>
<dbReference type="PANTHER" id="PTHR46148:SF55">
    <property type="match status" value="1"/>
</dbReference>
<dbReference type="HOGENOM" id="CLU_166423_0_0_1"/>
<name>M1A3U9_SOLTU</name>
<protein>
    <submittedName>
        <fullName evidence="2">Retroelement</fullName>
    </submittedName>
</protein>
<accession>M1A3U9</accession>
<evidence type="ECO:0000313" key="3">
    <source>
        <dbReference type="Proteomes" id="UP000011115"/>
    </source>
</evidence>
<dbReference type="Pfam" id="PF24626">
    <property type="entry name" value="SH3_Tf2-1"/>
    <property type="match status" value="1"/>
</dbReference>
<dbReference type="InterPro" id="IPR056924">
    <property type="entry name" value="SH3_Tf2-1"/>
</dbReference>
<organism evidence="2 3">
    <name type="scientific">Solanum tuberosum</name>
    <name type="common">Potato</name>
    <dbReference type="NCBI Taxonomy" id="4113"/>
    <lineage>
        <taxon>Eukaryota</taxon>
        <taxon>Viridiplantae</taxon>
        <taxon>Streptophyta</taxon>
        <taxon>Embryophyta</taxon>
        <taxon>Tracheophyta</taxon>
        <taxon>Spermatophyta</taxon>
        <taxon>Magnoliopsida</taxon>
        <taxon>eudicotyledons</taxon>
        <taxon>Gunneridae</taxon>
        <taxon>Pentapetalae</taxon>
        <taxon>asterids</taxon>
        <taxon>lamiids</taxon>
        <taxon>Solanales</taxon>
        <taxon>Solanaceae</taxon>
        <taxon>Solanoideae</taxon>
        <taxon>Solaneae</taxon>
        <taxon>Solanum</taxon>
    </lineage>
</organism>
<proteinExistence type="predicted"/>
<evidence type="ECO:0000259" key="1">
    <source>
        <dbReference type="Pfam" id="PF24626"/>
    </source>
</evidence>
<reference evidence="2" key="2">
    <citation type="submission" date="2015-06" db="UniProtKB">
        <authorList>
            <consortium name="EnsemblPlants"/>
        </authorList>
    </citation>
    <scope>IDENTIFICATION</scope>
    <source>
        <strain evidence="2">DM1-3 516 R44</strain>
    </source>
</reference>
<dbReference type="Proteomes" id="UP000011115">
    <property type="component" value="Unassembled WGS sequence"/>
</dbReference>
<dbReference type="STRING" id="4113.M1A3U9"/>
<dbReference type="eggNOG" id="KOG0017">
    <property type="taxonomic scope" value="Eukaryota"/>
</dbReference>
<sequence>MVDRFLEAREAIIELLKFHISRAQQRMKDLANKHRSDRVFAVGDWVYLKLQPYRQVSVAARPFNKLATKYYGTYIIDARVGAVAYKLLLPVDVLIHPIFHVSQLKRCHEVPRDISHPPVL</sequence>
<dbReference type="PANTHER" id="PTHR46148">
    <property type="entry name" value="CHROMO DOMAIN-CONTAINING PROTEIN"/>
    <property type="match status" value="1"/>
</dbReference>
<dbReference type="PaxDb" id="4113-PGSC0003DMT400014202"/>
<evidence type="ECO:0000313" key="2">
    <source>
        <dbReference type="EnsemblPlants" id="PGSC0003DMT400014202"/>
    </source>
</evidence>
<keyword evidence="3" id="KW-1185">Reference proteome</keyword>
<dbReference type="EnsemblPlants" id="PGSC0003DMT400014202">
    <property type="protein sequence ID" value="PGSC0003DMT400014202"/>
    <property type="gene ID" value="PGSC0003DMG400005569"/>
</dbReference>
<dbReference type="AlphaFoldDB" id="M1A3U9"/>